<protein>
    <submittedName>
        <fullName evidence="1">Uncharacterized protein</fullName>
    </submittedName>
</protein>
<sequence>MERIEVNIAILEKEVASTVAAVEAQQQKMMLQKLISMIGSEMELISENKWTPKATLEIKDMALDMSKDPGSKPSMYLKLQILPIVIHLGEQHVSCDSLSSLKGSQSLSTGDGSIIDKSSAHFICEEFGLLVEFGTH</sequence>
<feature type="non-terminal residue" evidence="1">
    <location>
        <position position="136"/>
    </location>
</feature>
<accession>A0A103YCZ7</accession>
<proteinExistence type="predicted"/>
<comment type="caution">
    <text evidence="1">The sequence shown here is derived from an EMBL/GenBank/DDBJ whole genome shotgun (WGS) entry which is preliminary data.</text>
</comment>
<keyword evidence="2" id="KW-1185">Reference proteome</keyword>
<evidence type="ECO:0000313" key="2">
    <source>
        <dbReference type="Proteomes" id="UP000243975"/>
    </source>
</evidence>
<organism evidence="1 2">
    <name type="scientific">Cynara cardunculus var. scolymus</name>
    <name type="common">Globe artichoke</name>
    <name type="synonym">Cynara scolymus</name>
    <dbReference type="NCBI Taxonomy" id="59895"/>
    <lineage>
        <taxon>Eukaryota</taxon>
        <taxon>Viridiplantae</taxon>
        <taxon>Streptophyta</taxon>
        <taxon>Embryophyta</taxon>
        <taxon>Tracheophyta</taxon>
        <taxon>Spermatophyta</taxon>
        <taxon>Magnoliopsida</taxon>
        <taxon>eudicotyledons</taxon>
        <taxon>Gunneridae</taxon>
        <taxon>Pentapetalae</taxon>
        <taxon>asterids</taxon>
        <taxon>campanulids</taxon>
        <taxon>Asterales</taxon>
        <taxon>Asteraceae</taxon>
        <taxon>Carduoideae</taxon>
        <taxon>Cardueae</taxon>
        <taxon>Carduinae</taxon>
        <taxon>Cynara</taxon>
    </lineage>
</organism>
<name>A0A103YCZ7_CYNCS</name>
<dbReference type="EMBL" id="LEKV01001593">
    <property type="protein sequence ID" value="KVI06822.1"/>
    <property type="molecule type" value="Genomic_DNA"/>
</dbReference>
<reference evidence="1 2" key="1">
    <citation type="journal article" date="2016" name="Sci. Rep.">
        <title>The genome sequence of the outbreeding globe artichoke constructed de novo incorporating a phase-aware low-pass sequencing strategy of F1 progeny.</title>
        <authorList>
            <person name="Scaglione D."/>
            <person name="Reyes-Chin-Wo S."/>
            <person name="Acquadro A."/>
            <person name="Froenicke L."/>
            <person name="Portis E."/>
            <person name="Beitel C."/>
            <person name="Tirone M."/>
            <person name="Mauro R."/>
            <person name="Lo Monaco A."/>
            <person name="Mauromicale G."/>
            <person name="Faccioli P."/>
            <person name="Cattivelli L."/>
            <person name="Rieseberg L."/>
            <person name="Michelmore R."/>
            <person name="Lanteri S."/>
        </authorList>
    </citation>
    <scope>NUCLEOTIDE SEQUENCE [LARGE SCALE GENOMIC DNA]</scope>
    <source>
        <strain evidence="1">2C</strain>
    </source>
</reference>
<dbReference type="AlphaFoldDB" id="A0A103YCZ7"/>
<dbReference type="Gramene" id="KVI06822">
    <property type="protein sequence ID" value="KVI06822"/>
    <property type="gene ID" value="Ccrd_014823"/>
</dbReference>
<dbReference type="Proteomes" id="UP000243975">
    <property type="component" value="Unassembled WGS sequence"/>
</dbReference>
<dbReference type="STRING" id="59895.A0A103YCZ7"/>
<evidence type="ECO:0000313" key="1">
    <source>
        <dbReference type="EMBL" id="KVI06822.1"/>
    </source>
</evidence>
<gene>
    <name evidence="1" type="ORF">Ccrd_014823</name>
</gene>